<proteinExistence type="predicted"/>
<sequence length="75" mass="8445">FYLRRRSACNLYGSGILPPAPKHRPPSGRRSGTRERSTGRSSVFPDTTRLRKTNSEPSVEIGGQEFDIDTIRQLL</sequence>
<comment type="caution">
    <text evidence="2">The sequence shown here is derived from an EMBL/GenBank/DDBJ whole genome shotgun (WGS) entry which is preliminary data.</text>
</comment>
<organism evidence="2 3">
    <name type="scientific">Pristionchus fissidentatus</name>
    <dbReference type="NCBI Taxonomy" id="1538716"/>
    <lineage>
        <taxon>Eukaryota</taxon>
        <taxon>Metazoa</taxon>
        <taxon>Ecdysozoa</taxon>
        <taxon>Nematoda</taxon>
        <taxon>Chromadorea</taxon>
        <taxon>Rhabditida</taxon>
        <taxon>Rhabditina</taxon>
        <taxon>Diplogasteromorpha</taxon>
        <taxon>Diplogasteroidea</taxon>
        <taxon>Neodiplogasteridae</taxon>
        <taxon>Pristionchus</taxon>
    </lineage>
</organism>
<dbReference type="AlphaFoldDB" id="A0AAV5VSX0"/>
<feature type="region of interest" description="Disordered" evidence="1">
    <location>
        <begin position="13"/>
        <end position="64"/>
    </location>
</feature>
<keyword evidence="3" id="KW-1185">Reference proteome</keyword>
<protein>
    <submittedName>
        <fullName evidence="2">Uncharacterized protein</fullName>
    </submittedName>
</protein>
<name>A0AAV5VSX0_9BILA</name>
<feature type="non-terminal residue" evidence="2">
    <location>
        <position position="1"/>
    </location>
</feature>
<gene>
    <name evidence="2" type="ORF">PFISCL1PPCAC_12156</name>
</gene>
<accession>A0AAV5VSX0</accession>
<evidence type="ECO:0000313" key="3">
    <source>
        <dbReference type="Proteomes" id="UP001432322"/>
    </source>
</evidence>
<dbReference type="EMBL" id="BTSY01000003">
    <property type="protein sequence ID" value="GMT20859.1"/>
    <property type="molecule type" value="Genomic_DNA"/>
</dbReference>
<evidence type="ECO:0000256" key="1">
    <source>
        <dbReference type="SAM" id="MobiDB-lite"/>
    </source>
</evidence>
<feature type="non-terminal residue" evidence="2">
    <location>
        <position position="75"/>
    </location>
</feature>
<evidence type="ECO:0000313" key="2">
    <source>
        <dbReference type="EMBL" id="GMT20859.1"/>
    </source>
</evidence>
<reference evidence="2" key="1">
    <citation type="submission" date="2023-10" db="EMBL/GenBank/DDBJ databases">
        <title>Genome assembly of Pristionchus species.</title>
        <authorList>
            <person name="Yoshida K."/>
            <person name="Sommer R.J."/>
        </authorList>
    </citation>
    <scope>NUCLEOTIDE SEQUENCE</scope>
    <source>
        <strain evidence="2">RS5133</strain>
    </source>
</reference>
<dbReference type="Proteomes" id="UP001432322">
    <property type="component" value="Unassembled WGS sequence"/>
</dbReference>